<dbReference type="EMBL" id="LFRH01000001">
    <property type="protein sequence ID" value="KTF29201.1"/>
    <property type="molecule type" value="Genomic_DNA"/>
</dbReference>
<keyword evidence="1" id="KW-0472">Membrane</keyword>
<comment type="caution">
    <text evidence="2">The sequence shown here is derived from an EMBL/GenBank/DDBJ whole genome shotgun (WGS) entry which is preliminary data.</text>
</comment>
<name>A0AA40PR57_9CHLA</name>
<sequence length="109" mass="11859">MDRVYTEPVDQAAFLHRMSISWRARFSVRTRHEIACAIAIIGLLTSLLASVAVYVVFTSTPFSASFFQGCLALGLEPVAVALGSLILGILVLLCGVYLLPEKPKTTFIN</sequence>
<proteinExistence type="predicted"/>
<keyword evidence="1" id="KW-1133">Transmembrane helix</keyword>
<protein>
    <submittedName>
        <fullName evidence="2">Uncharacterized protein</fullName>
    </submittedName>
</protein>
<feature type="transmembrane region" description="Helical" evidence="1">
    <location>
        <begin position="34"/>
        <end position="57"/>
    </location>
</feature>
<dbReference type="Proteomes" id="UP000054301">
    <property type="component" value="Unassembled WGS sequence"/>
</dbReference>
<evidence type="ECO:0000313" key="3">
    <source>
        <dbReference type="Proteomes" id="UP000054301"/>
    </source>
</evidence>
<reference evidence="2 3" key="1">
    <citation type="submission" date="2015-06" db="EMBL/GenBank/DDBJ databases">
        <title>More than comparative genomics: Whole genome sequencing reveals elusive C. pecorum plasmid and re-evaluates genetic differences and phylogenetic relationships between C. pecorum from pig, cattle, sheep and koala hosts.</title>
        <authorList>
            <person name="Jelocnik M."/>
            <person name="Bachmann N.L."/>
            <person name="Kaltenboeck B."/>
            <person name="Waugh C."/>
            <person name="Woolford L."/>
            <person name="Speight N."/>
            <person name="Gillett A."/>
            <person name="Higgins D."/>
            <person name="Flanagan C."/>
            <person name="Myers G."/>
            <person name="Timms P."/>
            <person name="Polkinghorne A."/>
        </authorList>
    </citation>
    <scope>NUCLEOTIDE SEQUENCE [LARGE SCALE GENOMIC DNA]</scope>
    <source>
        <strain evidence="2 3">L1</strain>
    </source>
</reference>
<dbReference type="AlphaFoldDB" id="A0AA40PR57"/>
<accession>A0AA40PR57</accession>
<feature type="transmembrane region" description="Helical" evidence="1">
    <location>
        <begin position="77"/>
        <end position="99"/>
    </location>
</feature>
<keyword evidence="1" id="KW-0812">Transmembrane</keyword>
<gene>
    <name evidence="2" type="ORF">cpL1_0412</name>
</gene>
<evidence type="ECO:0000256" key="1">
    <source>
        <dbReference type="SAM" id="Phobius"/>
    </source>
</evidence>
<evidence type="ECO:0000313" key="2">
    <source>
        <dbReference type="EMBL" id="KTF29201.1"/>
    </source>
</evidence>
<organism evidence="2 3">
    <name type="scientific">Chlamydia pecorum</name>
    <dbReference type="NCBI Taxonomy" id="85991"/>
    <lineage>
        <taxon>Bacteria</taxon>
        <taxon>Pseudomonadati</taxon>
        <taxon>Chlamydiota</taxon>
        <taxon>Chlamydiia</taxon>
        <taxon>Chlamydiales</taxon>
        <taxon>Chlamydiaceae</taxon>
        <taxon>Chlamydia/Chlamydophila group</taxon>
        <taxon>Chlamydia</taxon>
    </lineage>
</organism>